<protein>
    <submittedName>
        <fullName evidence="1">Uncharacterized protein</fullName>
    </submittedName>
</protein>
<dbReference type="AlphaFoldDB" id="A0A0E9STH5"/>
<dbReference type="EMBL" id="GBXM01063961">
    <property type="protein sequence ID" value="JAH44616.1"/>
    <property type="molecule type" value="Transcribed_RNA"/>
</dbReference>
<organism evidence="1">
    <name type="scientific">Anguilla anguilla</name>
    <name type="common">European freshwater eel</name>
    <name type="synonym">Muraena anguilla</name>
    <dbReference type="NCBI Taxonomy" id="7936"/>
    <lineage>
        <taxon>Eukaryota</taxon>
        <taxon>Metazoa</taxon>
        <taxon>Chordata</taxon>
        <taxon>Craniata</taxon>
        <taxon>Vertebrata</taxon>
        <taxon>Euteleostomi</taxon>
        <taxon>Actinopterygii</taxon>
        <taxon>Neopterygii</taxon>
        <taxon>Teleostei</taxon>
        <taxon>Anguilliformes</taxon>
        <taxon>Anguillidae</taxon>
        <taxon>Anguilla</taxon>
    </lineage>
</organism>
<name>A0A0E9STH5_ANGAN</name>
<reference evidence="1" key="1">
    <citation type="submission" date="2014-11" db="EMBL/GenBank/DDBJ databases">
        <authorList>
            <person name="Amaro Gonzalez C."/>
        </authorList>
    </citation>
    <scope>NUCLEOTIDE SEQUENCE</scope>
</reference>
<proteinExistence type="predicted"/>
<reference evidence="1" key="2">
    <citation type="journal article" date="2015" name="Fish Shellfish Immunol.">
        <title>Early steps in the European eel (Anguilla anguilla)-Vibrio vulnificus interaction in the gills: Role of the RtxA13 toxin.</title>
        <authorList>
            <person name="Callol A."/>
            <person name="Pajuelo D."/>
            <person name="Ebbesson L."/>
            <person name="Teles M."/>
            <person name="MacKenzie S."/>
            <person name="Amaro C."/>
        </authorList>
    </citation>
    <scope>NUCLEOTIDE SEQUENCE</scope>
</reference>
<evidence type="ECO:0000313" key="1">
    <source>
        <dbReference type="EMBL" id="JAH44616.1"/>
    </source>
</evidence>
<sequence>MVLKPLSTLNRLLGVFRTFKELITTPGGSRKDYKATSQQLGFCATGVNKKPLG</sequence>
<accession>A0A0E9STH5</accession>